<evidence type="ECO:0000256" key="5">
    <source>
        <dbReference type="ARBA" id="ARBA00023004"/>
    </source>
</evidence>
<dbReference type="GO" id="GO:0005506">
    <property type="term" value="F:iron ion binding"/>
    <property type="evidence" value="ECO:0007669"/>
    <property type="project" value="InterPro"/>
</dbReference>
<keyword evidence="3" id="KW-0223">Dioxygenase</keyword>
<dbReference type="RefSeq" id="XP_033528669.1">
    <property type="nucleotide sequence ID" value="XM_033661893.1"/>
</dbReference>
<dbReference type="GO" id="GO:0004656">
    <property type="term" value="F:procollagen-proline 4-dioxygenase activity"/>
    <property type="evidence" value="ECO:0007669"/>
    <property type="project" value="TreeGrafter"/>
</dbReference>
<dbReference type="FunFam" id="2.60.120.620:FF:000027">
    <property type="entry name" value="Oxidoreductase, 2OG-Fe(II) oxygenase family family"/>
    <property type="match status" value="1"/>
</dbReference>
<evidence type="ECO:0000259" key="7">
    <source>
        <dbReference type="SMART" id="SM00702"/>
    </source>
</evidence>
<evidence type="ECO:0000313" key="8">
    <source>
        <dbReference type="EMBL" id="KAF2134282.1"/>
    </source>
</evidence>
<accession>A0A6A6AQK8</accession>
<dbReference type="EMBL" id="ML977498">
    <property type="protein sequence ID" value="KAF2134282.1"/>
    <property type="molecule type" value="Genomic_DNA"/>
</dbReference>
<dbReference type="OrthoDB" id="420380at2759"/>
<organism evidence="8 9">
    <name type="scientific">Dothidotthia symphoricarpi CBS 119687</name>
    <dbReference type="NCBI Taxonomy" id="1392245"/>
    <lineage>
        <taxon>Eukaryota</taxon>
        <taxon>Fungi</taxon>
        <taxon>Dikarya</taxon>
        <taxon>Ascomycota</taxon>
        <taxon>Pezizomycotina</taxon>
        <taxon>Dothideomycetes</taxon>
        <taxon>Pleosporomycetidae</taxon>
        <taxon>Pleosporales</taxon>
        <taxon>Dothidotthiaceae</taxon>
        <taxon>Dothidotthia</taxon>
    </lineage>
</organism>
<keyword evidence="6" id="KW-1133">Transmembrane helix</keyword>
<reference evidence="8" key="1">
    <citation type="journal article" date="2020" name="Stud. Mycol.">
        <title>101 Dothideomycetes genomes: a test case for predicting lifestyles and emergence of pathogens.</title>
        <authorList>
            <person name="Haridas S."/>
            <person name="Albert R."/>
            <person name="Binder M."/>
            <person name="Bloem J."/>
            <person name="Labutti K."/>
            <person name="Salamov A."/>
            <person name="Andreopoulos B."/>
            <person name="Baker S."/>
            <person name="Barry K."/>
            <person name="Bills G."/>
            <person name="Bluhm B."/>
            <person name="Cannon C."/>
            <person name="Castanera R."/>
            <person name="Culley D."/>
            <person name="Daum C."/>
            <person name="Ezra D."/>
            <person name="Gonzalez J."/>
            <person name="Henrissat B."/>
            <person name="Kuo A."/>
            <person name="Liang C."/>
            <person name="Lipzen A."/>
            <person name="Lutzoni F."/>
            <person name="Magnuson J."/>
            <person name="Mondo S."/>
            <person name="Nolan M."/>
            <person name="Ohm R."/>
            <person name="Pangilinan J."/>
            <person name="Park H.-J."/>
            <person name="Ramirez L."/>
            <person name="Alfaro M."/>
            <person name="Sun H."/>
            <person name="Tritt A."/>
            <person name="Yoshinaga Y."/>
            <person name="Zwiers L.-H."/>
            <person name="Turgeon B."/>
            <person name="Goodwin S."/>
            <person name="Spatafora J."/>
            <person name="Crous P."/>
            <person name="Grigoriev I."/>
        </authorList>
    </citation>
    <scope>NUCLEOTIDE SEQUENCE</scope>
    <source>
        <strain evidence="8">CBS 119687</strain>
    </source>
</reference>
<dbReference type="InterPro" id="IPR045054">
    <property type="entry name" value="P4HA-like"/>
</dbReference>
<feature type="transmembrane region" description="Helical" evidence="6">
    <location>
        <begin position="12"/>
        <end position="33"/>
    </location>
</feature>
<dbReference type="Proteomes" id="UP000799771">
    <property type="component" value="Unassembled WGS sequence"/>
</dbReference>
<keyword evidence="2" id="KW-0479">Metal-binding</keyword>
<dbReference type="AlphaFoldDB" id="A0A6A6AQK8"/>
<evidence type="ECO:0000256" key="3">
    <source>
        <dbReference type="ARBA" id="ARBA00022964"/>
    </source>
</evidence>
<evidence type="ECO:0000313" key="9">
    <source>
        <dbReference type="Proteomes" id="UP000799771"/>
    </source>
</evidence>
<dbReference type="PANTHER" id="PTHR10869:SF246">
    <property type="entry name" value="TRANSMEMBRANE PROLYL 4-HYDROXYLASE"/>
    <property type="match status" value="1"/>
</dbReference>
<dbReference type="InterPro" id="IPR044862">
    <property type="entry name" value="Pro_4_hyd_alph_FE2OG_OXY"/>
</dbReference>
<keyword evidence="4" id="KW-0560">Oxidoreductase</keyword>
<dbReference type="GO" id="GO:0005783">
    <property type="term" value="C:endoplasmic reticulum"/>
    <property type="evidence" value="ECO:0007669"/>
    <property type="project" value="TreeGrafter"/>
</dbReference>
<feature type="domain" description="Prolyl 4-hydroxylase alpha subunit" evidence="7">
    <location>
        <begin position="79"/>
        <end position="299"/>
    </location>
</feature>
<dbReference type="Pfam" id="PF13640">
    <property type="entry name" value="2OG-FeII_Oxy_3"/>
    <property type="match status" value="1"/>
</dbReference>
<dbReference type="GeneID" id="54402325"/>
<dbReference type="GO" id="GO:0031418">
    <property type="term" value="F:L-ascorbic acid binding"/>
    <property type="evidence" value="ECO:0007669"/>
    <property type="project" value="InterPro"/>
</dbReference>
<comment type="cofactor">
    <cofactor evidence="1">
        <name>L-ascorbate</name>
        <dbReference type="ChEBI" id="CHEBI:38290"/>
    </cofactor>
</comment>
<proteinExistence type="predicted"/>
<keyword evidence="5" id="KW-0408">Iron</keyword>
<name>A0A6A6AQK8_9PLEO</name>
<keyword evidence="6" id="KW-0472">Membrane</keyword>
<dbReference type="InterPro" id="IPR006620">
    <property type="entry name" value="Pro_4_hyd_alph"/>
</dbReference>
<evidence type="ECO:0000256" key="2">
    <source>
        <dbReference type="ARBA" id="ARBA00022723"/>
    </source>
</evidence>
<evidence type="ECO:0000256" key="1">
    <source>
        <dbReference type="ARBA" id="ARBA00001961"/>
    </source>
</evidence>
<gene>
    <name evidence="8" type="ORF">P153DRAFT_108810</name>
</gene>
<keyword evidence="6" id="KW-0812">Transmembrane</keyword>
<sequence>MSSTLSLSSLTQYVFLASIAYVLAGAPLLSLFYGTRASHPSDASAGHHGARLDGLVFPEENLRCGEHAYRGVYVLRRDPLVVYIEGFLSAEEAGHVVGLSEPLFTPSTTWTGHAEYLNKTIRNSEKAPLPRDDVVKCIEDRARRFQGWRPWMFIEKLWTQRYGAGGHYTYHYDWSTGTQKSGRVSSFMVYVAANCTGGGTHFPRLERPRGREWCRFIECEEEMDGVEEQGVAGTNATSQSGKSEGKEVDLRQGVIFKPVARNAVFWENMRSDGTGYLESWHAGLPVKSGVKVGLNVWSWFQEGFVPPVEEQGRVGGGE</sequence>
<evidence type="ECO:0000256" key="4">
    <source>
        <dbReference type="ARBA" id="ARBA00023002"/>
    </source>
</evidence>
<dbReference type="SMART" id="SM00702">
    <property type="entry name" value="P4Hc"/>
    <property type="match status" value="1"/>
</dbReference>
<dbReference type="Gene3D" id="2.60.120.620">
    <property type="entry name" value="q2cbj1_9rhob like domain"/>
    <property type="match status" value="1"/>
</dbReference>
<dbReference type="PANTHER" id="PTHR10869">
    <property type="entry name" value="PROLYL 4-HYDROXYLASE ALPHA SUBUNIT"/>
    <property type="match status" value="1"/>
</dbReference>
<keyword evidence="9" id="KW-1185">Reference proteome</keyword>
<evidence type="ECO:0000256" key="6">
    <source>
        <dbReference type="SAM" id="Phobius"/>
    </source>
</evidence>
<protein>
    <recommendedName>
        <fullName evidence="7">Prolyl 4-hydroxylase alpha subunit domain-containing protein</fullName>
    </recommendedName>
</protein>